<feature type="non-terminal residue" evidence="1">
    <location>
        <position position="106"/>
    </location>
</feature>
<accession>A0A1A6HSH8</accession>
<comment type="caution">
    <text evidence="1">The sequence shown here is derived from an EMBL/GenBank/DDBJ whole genome shotgun (WGS) entry which is preliminary data.</text>
</comment>
<feature type="non-terminal residue" evidence="1">
    <location>
        <position position="1"/>
    </location>
</feature>
<keyword evidence="2" id="KW-1185">Reference proteome</keyword>
<protein>
    <submittedName>
        <fullName evidence="1">Uncharacterized protein</fullName>
    </submittedName>
</protein>
<dbReference type="Proteomes" id="UP000092124">
    <property type="component" value="Unassembled WGS sequence"/>
</dbReference>
<evidence type="ECO:0000313" key="2">
    <source>
        <dbReference type="Proteomes" id="UP000092124"/>
    </source>
</evidence>
<evidence type="ECO:0000313" key="1">
    <source>
        <dbReference type="EMBL" id="OBS81216.1"/>
    </source>
</evidence>
<name>A0A1A6HSH8_NEOLE</name>
<sequence>LKWQQPGGGRGQESQLSLALLAATWSRTESPSKNSNSQDLGQSEAQVNLTSWQLSQGYSCPKETKWQQHRHKHRHQWAFEELQSLVGSLLWLPPPPTYRSSEFWQV</sequence>
<reference evidence="1 2" key="1">
    <citation type="submission" date="2016-06" db="EMBL/GenBank/DDBJ databases">
        <title>The Draft Genome Sequence and Annotation of the Desert Woodrat Neotoma lepida.</title>
        <authorList>
            <person name="Campbell M."/>
            <person name="Oakeson K.F."/>
            <person name="Yandell M."/>
            <person name="Halpert J.R."/>
            <person name="Dearing D."/>
        </authorList>
    </citation>
    <scope>NUCLEOTIDE SEQUENCE [LARGE SCALE GENOMIC DNA]</scope>
    <source>
        <strain evidence="1">417</strain>
        <tissue evidence="1">Liver</tissue>
    </source>
</reference>
<gene>
    <name evidence="1" type="ORF">A6R68_20617</name>
</gene>
<dbReference type="AlphaFoldDB" id="A0A1A6HSH8"/>
<proteinExistence type="predicted"/>
<dbReference type="EMBL" id="LZPO01017287">
    <property type="protein sequence ID" value="OBS81216.1"/>
    <property type="molecule type" value="Genomic_DNA"/>
</dbReference>
<organism evidence="1 2">
    <name type="scientific">Neotoma lepida</name>
    <name type="common">Desert woodrat</name>
    <dbReference type="NCBI Taxonomy" id="56216"/>
    <lineage>
        <taxon>Eukaryota</taxon>
        <taxon>Metazoa</taxon>
        <taxon>Chordata</taxon>
        <taxon>Craniata</taxon>
        <taxon>Vertebrata</taxon>
        <taxon>Euteleostomi</taxon>
        <taxon>Mammalia</taxon>
        <taxon>Eutheria</taxon>
        <taxon>Euarchontoglires</taxon>
        <taxon>Glires</taxon>
        <taxon>Rodentia</taxon>
        <taxon>Myomorpha</taxon>
        <taxon>Muroidea</taxon>
        <taxon>Cricetidae</taxon>
        <taxon>Neotominae</taxon>
        <taxon>Neotoma</taxon>
    </lineage>
</organism>